<dbReference type="GO" id="GO:0005886">
    <property type="term" value="C:plasma membrane"/>
    <property type="evidence" value="ECO:0007669"/>
    <property type="project" value="UniProtKB-SubCell"/>
</dbReference>
<keyword evidence="3" id="KW-1133">Transmembrane helix</keyword>
<dbReference type="RefSeq" id="WP_089850475.1">
    <property type="nucleotide sequence ID" value="NZ_FNEJ01000022.1"/>
</dbReference>
<keyword evidence="2" id="KW-0813">Transport</keyword>
<dbReference type="InterPro" id="IPR003784">
    <property type="entry name" value="BioY"/>
</dbReference>
<sequence>MNLVQNRTVLVDTFGASEGAGLRLKQAALIVAGIALLAICAKIKVPVPGSPVAMSLGTFAVLTVGAAYGPRLGLATIMGYMILGMLGMDIFQNSTADLNGISYMMGGTGGYLVGYVLATVALGMLARAGWDRSAPKMAGAMLIGNVIMYVPGLIWLGVLYGWDKPILDWGLTPFLVGDAVKLALAALLMPALWKLVGRARS</sequence>
<dbReference type="PANTHER" id="PTHR34295:SF1">
    <property type="entry name" value="BIOTIN TRANSPORTER BIOY"/>
    <property type="match status" value="1"/>
</dbReference>
<keyword evidence="2 3" id="KW-0472">Membrane</keyword>
<dbReference type="OrthoDB" id="9803495at2"/>
<feature type="transmembrane region" description="Helical" evidence="3">
    <location>
        <begin position="174"/>
        <end position="196"/>
    </location>
</feature>
<evidence type="ECO:0000256" key="2">
    <source>
        <dbReference type="PIRNR" id="PIRNR016661"/>
    </source>
</evidence>
<dbReference type="Pfam" id="PF02632">
    <property type="entry name" value="BioY"/>
    <property type="match status" value="1"/>
</dbReference>
<name>A0A1G8S0J0_9RHOB</name>
<feature type="transmembrane region" description="Helical" evidence="3">
    <location>
        <begin position="142"/>
        <end position="162"/>
    </location>
</feature>
<evidence type="ECO:0000256" key="3">
    <source>
        <dbReference type="SAM" id="Phobius"/>
    </source>
</evidence>
<dbReference type="EMBL" id="FNEJ01000022">
    <property type="protein sequence ID" value="SDJ22170.1"/>
    <property type="molecule type" value="Genomic_DNA"/>
</dbReference>
<keyword evidence="5" id="KW-1185">Reference proteome</keyword>
<keyword evidence="3" id="KW-0812">Transmembrane</keyword>
<dbReference type="AlphaFoldDB" id="A0A1G8S0J0"/>
<dbReference type="PIRSF" id="PIRSF016661">
    <property type="entry name" value="BioY"/>
    <property type="match status" value="1"/>
</dbReference>
<dbReference type="GO" id="GO:0015225">
    <property type="term" value="F:biotin transmembrane transporter activity"/>
    <property type="evidence" value="ECO:0007669"/>
    <property type="project" value="UniProtKB-UniRule"/>
</dbReference>
<comment type="similarity">
    <text evidence="1 2">Belongs to the BioY family.</text>
</comment>
<proteinExistence type="inferred from homology"/>
<reference evidence="5" key="1">
    <citation type="submission" date="2016-10" db="EMBL/GenBank/DDBJ databases">
        <authorList>
            <person name="Varghese N."/>
            <person name="Submissions S."/>
        </authorList>
    </citation>
    <scope>NUCLEOTIDE SEQUENCE [LARGE SCALE GENOMIC DNA]</scope>
    <source>
        <strain evidence="5">DSM 26424</strain>
    </source>
</reference>
<dbReference type="STRING" id="555512.SAMN04487993_102251"/>
<organism evidence="4 5">
    <name type="scientific">Salipiger marinus</name>
    <dbReference type="NCBI Taxonomy" id="555512"/>
    <lineage>
        <taxon>Bacteria</taxon>
        <taxon>Pseudomonadati</taxon>
        <taxon>Pseudomonadota</taxon>
        <taxon>Alphaproteobacteria</taxon>
        <taxon>Rhodobacterales</taxon>
        <taxon>Roseobacteraceae</taxon>
        <taxon>Salipiger</taxon>
    </lineage>
</organism>
<gene>
    <name evidence="4" type="ORF">SAMN04487993_102251</name>
</gene>
<evidence type="ECO:0000313" key="5">
    <source>
        <dbReference type="Proteomes" id="UP000199093"/>
    </source>
</evidence>
<accession>A0A1G8S0J0</accession>
<dbReference type="Gene3D" id="1.10.1760.20">
    <property type="match status" value="1"/>
</dbReference>
<feature type="transmembrane region" description="Helical" evidence="3">
    <location>
        <begin position="111"/>
        <end position="130"/>
    </location>
</feature>
<evidence type="ECO:0000313" key="4">
    <source>
        <dbReference type="EMBL" id="SDJ22170.1"/>
    </source>
</evidence>
<evidence type="ECO:0000256" key="1">
    <source>
        <dbReference type="ARBA" id="ARBA00010692"/>
    </source>
</evidence>
<dbReference type="Proteomes" id="UP000199093">
    <property type="component" value="Unassembled WGS sequence"/>
</dbReference>
<dbReference type="PANTHER" id="PTHR34295">
    <property type="entry name" value="BIOTIN TRANSPORTER BIOY"/>
    <property type="match status" value="1"/>
</dbReference>
<keyword evidence="2" id="KW-1003">Cell membrane</keyword>
<comment type="subcellular location">
    <subcellularLocation>
        <location evidence="2">Cell membrane</location>
        <topology evidence="2">Multi-pass membrane protein</topology>
    </subcellularLocation>
</comment>
<protein>
    <recommendedName>
        <fullName evidence="2">Biotin transporter</fullName>
    </recommendedName>
</protein>